<evidence type="ECO:0000256" key="9">
    <source>
        <dbReference type="PROSITE-ProRule" id="PRU00284"/>
    </source>
</evidence>
<dbReference type="AlphaFoldDB" id="A0A917C4Z5"/>
<keyword evidence="10" id="KW-0175">Coiled coil</keyword>
<dbReference type="Pfam" id="PF17200">
    <property type="entry name" value="sCache_2"/>
    <property type="match status" value="1"/>
</dbReference>
<evidence type="ECO:0000256" key="1">
    <source>
        <dbReference type="ARBA" id="ARBA00004429"/>
    </source>
</evidence>
<dbReference type="InterPro" id="IPR003660">
    <property type="entry name" value="HAMP_dom"/>
</dbReference>
<feature type="coiled-coil region" evidence="10">
    <location>
        <begin position="257"/>
        <end position="284"/>
    </location>
</feature>
<keyword evidence="4 11" id="KW-0812">Transmembrane</keyword>
<dbReference type="PROSITE" id="PS50885">
    <property type="entry name" value="HAMP"/>
    <property type="match status" value="1"/>
</dbReference>
<evidence type="ECO:0000313" key="15">
    <source>
        <dbReference type="EMBL" id="GGF72081.1"/>
    </source>
</evidence>
<dbReference type="Gene3D" id="1.10.287.950">
    <property type="entry name" value="Methyl-accepting chemotaxis protein"/>
    <property type="match status" value="1"/>
</dbReference>
<evidence type="ECO:0000313" key="16">
    <source>
        <dbReference type="Proteomes" id="UP000632498"/>
    </source>
</evidence>
<feature type="transmembrane region" description="Helical" evidence="11">
    <location>
        <begin position="12"/>
        <end position="34"/>
    </location>
</feature>
<organism evidence="15 16">
    <name type="scientific">Terasakiella brassicae</name>
    <dbReference type="NCBI Taxonomy" id="1634917"/>
    <lineage>
        <taxon>Bacteria</taxon>
        <taxon>Pseudomonadati</taxon>
        <taxon>Pseudomonadota</taxon>
        <taxon>Alphaproteobacteria</taxon>
        <taxon>Rhodospirillales</taxon>
        <taxon>Terasakiellaceae</taxon>
        <taxon>Terasakiella</taxon>
    </lineage>
</organism>
<dbReference type="GO" id="GO:0005886">
    <property type="term" value="C:plasma membrane"/>
    <property type="evidence" value="ECO:0007669"/>
    <property type="project" value="UniProtKB-SubCell"/>
</dbReference>
<dbReference type="InterPro" id="IPR033480">
    <property type="entry name" value="sCache_2"/>
</dbReference>
<dbReference type="InterPro" id="IPR000727">
    <property type="entry name" value="T_SNARE_dom"/>
</dbReference>
<evidence type="ECO:0000259" key="12">
    <source>
        <dbReference type="PROSITE" id="PS50111"/>
    </source>
</evidence>
<feature type="domain" description="T-SNARE coiled-coil homology" evidence="13">
    <location>
        <begin position="457"/>
        <end position="519"/>
    </location>
</feature>
<dbReference type="SUPFAM" id="SSF58104">
    <property type="entry name" value="Methyl-accepting chemotaxis protein (MCP) signaling domain"/>
    <property type="match status" value="1"/>
</dbReference>
<reference evidence="15" key="2">
    <citation type="submission" date="2020-09" db="EMBL/GenBank/DDBJ databases">
        <authorList>
            <person name="Sun Q."/>
            <person name="Zhou Y."/>
        </authorList>
    </citation>
    <scope>NUCLEOTIDE SEQUENCE</scope>
    <source>
        <strain evidence="15">CGMCC 1.15254</strain>
    </source>
</reference>
<dbReference type="Gene3D" id="6.10.340.10">
    <property type="match status" value="1"/>
</dbReference>
<accession>A0A917C4Z5</accession>
<evidence type="ECO:0000256" key="11">
    <source>
        <dbReference type="SAM" id="Phobius"/>
    </source>
</evidence>
<dbReference type="Pfam" id="PF00015">
    <property type="entry name" value="MCPsignal"/>
    <property type="match status" value="1"/>
</dbReference>
<dbReference type="InterPro" id="IPR004089">
    <property type="entry name" value="MCPsignal_dom"/>
</dbReference>
<keyword evidence="7 9" id="KW-0807">Transducer</keyword>
<dbReference type="PANTHER" id="PTHR32089">
    <property type="entry name" value="METHYL-ACCEPTING CHEMOTAXIS PROTEIN MCPB"/>
    <property type="match status" value="1"/>
</dbReference>
<evidence type="ECO:0000256" key="6">
    <source>
        <dbReference type="ARBA" id="ARBA00023136"/>
    </source>
</evidence>
<evidence type="ECO:0000256" key="4">
    <source>
        <dbReference type="ARBA" id="ARBA00022692"/>
    </source>
</evidence>
<keyword evidence="2" id="KW-1003">Cell membrane</keyword>
<dbReference type="PROSITE" id="PS50192">
    <property type="entry name" value="T_SNARE"/>
    <property type="match status" value="1"/>
</dbReference>
<evidence type="ECO:0000256" key="5">
    <source>
        <dbReference type="ARBA" id="ARBA00022989"/>
    </source>
</evidence>
<evidence type="ECO:0000256" key="2">
    <source>
        <dbReference type="ARBA" id="ARBA00022475"/>
    </source>
</evidence>
<dbReference type="Gene3D" id="3.30.450.20">
    <property type="entry name" value="PAS domain"/>
    <property type="match status" value="1"/>
</dbReference>
<evidence type="ECO:0000256" key="3">
    <source>
        <dbReference type="ARBA" id="ARBA00022519"/>
    </source>
</evidence>
<keyword evidence="5 11" id="KW-1133">Transmembrane helix</keyword>
<dbReference type="SMART" id="SM00304">
    <property type="entry name" value="HAMP"/>
    <property type="match status" value="1"/>
</dbReference>
<dbReference type="Proteomes" id="UP000632498">
    <property type="component" value="Unassembled WGS sequence"/>
</dbReference>
<dbReference type="RefSeq" id="WP_188666289.1">
    <property type="nucleotide sequence ID" value="NZ_BMHV01000023.1"/>
</dbReference>
<protein>
    <submittedName>
        <fullName evidence="15">Chemotaxis protein</fullName>
    </submittedName>
</protein>
<dbReference type="CDD" id="cd06225">
    <property type="entry name" value="HAMP"/>
    <property type="match status" value="1"/>
</dbReference>
<evidence type="ECO:0000256" key="10">
    <source>
        <dbReference type="SAM" id="Coils"/>
    </source>
</evidence>
<evidence type="ECO:0000256" key="8">
    <source>
        <dbReference type="ARBA" id="ARBA00029447"/>
    </source>
</evidence>
<evidence type="ECO:0000259" key="13">
    <source>
        <dbReference type="PROSITE" id="PS50192"/>
    </source>
</evidence>
<dbReference type="PRINTS" id="PR00260">
    <property type="entry name" value="CHEMTRNSDUCR"/>
</dbReference>
<dbReference type="PANTHER" id="PTHR32089:SF112">
    <property type="entry name" value="LYSOZYME-LIKE PROTEIN-RELATED"/>
    <property type="match status" value="1"/>
</dbReference>
<evidence type="ECO:0000259" key="14">
    <source>
        <dbReference type="PROSITE" id="PS50885"/>
    </source>
</evidence>
<keyword evidence="3" id="KW-0997">Cell inner membrane</keyword>
<dbReference type="SMART" id="SM01049">
    <property type="entry name" value="Cache_2"/>
    <property type="match status" value="1"/>
</dbReference>
<dbReference type="InterPro" id="IPR004090">
    <property type="entry name" value="Chemotax_Me-accpt_rcpt"/>
</dbReference>
<keyword evidence="16" id="KW-1185">Reference proteome</keyword>
<comment type="similarity">
    <text evidence="8">Belongs to the methyl-accepting chemotaxis (MCP) protein family.</text>
</comment>
<dbReference type="Pfam" id="PF00672">
    <property type="entry name" value="HAMP"/>
    <property type="match status" value="1"/>
</dbReference>
<keyword evidence="6 11" id="KW-0472">Membrane</keyword>
<dbReference type="SMART" id="SM00283">
    <property type="entry name" value="MA"/>
    <property type="match status" value="1"/>
</dbReference>
<name>A0A917C4Z5_9PROT</name>
<dbReference type="PROSITE" id="PS50111">
    <property type="entry name" value="CHEMOTAXIS_TRANSDUC_2"/>
    <property type="match status" value="1"/>
</dbReference>
<gene>
    <name evidence="15" type="ORF">GCM10011332_27560</name>
</gene>
<evidence type="ECO:0000256" key="7">
    <source>
        <dbReference type="ARBA" id="ARBA00023224"/>
    </source>
</evidence>
<dbReference type="EMBL" id="BMHV01000023">
    <property type="protein sequence ID" value="GGF72081.1"/>
    <property type="molecule type" value="Genomic_DNA"/>
</dbReference>
<feature type="domain" description="Methyl-accepting transducer" evidence="12">
    <location>
        <begin position="305"/>
        <end position="541"/>
    </location>
</feature>
<comment type="caution">
    <text evidence="15">The sequence shown here is derived from an EMBL/GenBank/DDBJ whole genome shotgun (WGS) entry which is preliminary data.</text>
</comment>
<dbReference type="GO" id="GO:0006935">
    <property type="term" value="P:chemotaxis"/>
    <property type="evidence" value="ECO:0007669"/>
    <property type="project" value="InterPro"/>
</dbReference>
<sequence length="561" mass="60501">MKLGNIRLGRKLGVIMAISLSGLILITVFGLKALDDNLLAERERQAKNMVEATYTLLDGLQKRVVTNEISLETAKNEATHAINAIRYGEEDYIWVNDLQHIMVVHPTNPKLNGQDVSGFKDPDGKMLFQDIVKLAKSSKEGSVEYRWPKPGFNDPVDKISYIKLFEPWGWVIGTGVYLDEVQATFWAEATKEALIFLAATLVIALGAFVVAKDISTSVDQLSIAMKRLAEGHTEEVTPLQGRRDEVGEMAHSVEYFRAQMIENAQLATRQREEEEAQRQRARTIQKLASEFDMGVNIALQQVASAAQQLDMTANGMSATATQTSTQASAVASASQQTATNVETVAAASEELTASIHEVGQQVAQSSQIAQQAARKVTESQGTVRTLSETASRISEASQLIGDIADQTNMLALNATIEAARAGEAGKGFAVVASEVKTLATQTGRATEEIAAHVSAIQKVSRDTVEAISEINHIITEMNEIAAAVAAAVEEQDAATSEIARNIEQASLGTQEVNQNILHVNDAANDTGAASKEVLHASSQLNDQSTSLRSIVEDFLKGVKSA</sequence>
<reference evidence="15" key="1">
    <citation type="journal article" date="2014" name="Int. J. Syst. Evol. Microbiol.">
        <title>Complete genome sequence of Corynebacterium casei LMG S-19264T (=DSM 44701T), isolated from a smear-ripened cheese.</title>
        <authorList>
            <consortium name="US DOE Joint Genome Institute (JGI-PGF)"/>
            <person name="Walter F."/>
            <person name="Albersmeier A."/>
            <person name="Kalinowski J."/>
            <person name="Ruckert C."/>
        </authorList>
    </citation>
    <scope>NUCLEOTIDE SEQUENCE</scope>
    <source>
        <strain evidence="15">CGMCC 1.15254</strain>
    </source>
</reference>
<proteinExistence type="inferred from homology"/>
<dbReference type="GO" id="GO:0004888">
    <property type="term" value="F:transmembrane signaling receptor activity"/>
    <property type="evidence" value="ECO:0007669"/>
    <property type="project" value="InterPro"/>
</dbReference>
<comment type="subcellular location">
    <subcellularLocation>
        <location evidence="1">Cell inner membrane</location>
        <topology evidence="1">Multi-pass membrane protein</topology>
    </subcellularLocation>
</comment>
<dbReference type="GO" id="GO:0007165">
    <property type="term" value="P:signal transduction"/>
    <property type="evidence" value="ECO:0007669"/>
    <property type="project" value="UniProtKB-KW"/>
</dbReference>
<feature type="domain" description="HAMP" evidence="14">
    <location>
        <begin position="212"/>
        <end position="265"/>
    </location>
</feature>